<accession>A0A8D6PZF8</accession>
<keyword evidence="2" id="KW-0808">Transferase</keyword>
<protein>
    <submittedName>
        <fullName evidence="2">N-acetylneuraminate synthase</fullName>
        <ecNumber evidence="2">2.5.1.56</ecNumber>
    </submittedName>
</protein>
<dbReference type="InterPro" id="IPR013785">
    <property type="entry name" value="Aldolase_TIM"/>
</dbReference>
<evidence type="ECO:0000259" key="1">
    <source>
        <dbReference type="PROSITE" id="PS50844"/>
    </source>
</evidence>
<dbReference type="GeneID" id="65884372"/>
<feature type="domain" description="AFP-like" evidence="1">
    <location>
        <begin position="279"/>
        <end position="337"/>
    </location>
</feature>
<dbReference type="GO" id="GO:0050462">
    <property type="term" value="F:N-acetylneuraminate synthase activity"/>
    <property type="evidence" value="ECO:0007669"/>
    <property type="project" value="UniProtKB-EC"/>
</dbReference>
<dbReference type="EC" id="2.5.1.56" evidence="2"/>
<dbReference type="Gene3D" id="3.20.20.70">
    <property type="entry name" value="Aldolase class I"/>
    <property type="match status" value="1"/>
</dbReference>
<dbReference type="PANTHER" id="PTHR42966">
    <property type="entry name" value="N-ACETYLNEURAMINATE SYNTHASE"/>
    <property type="match status" value="1"/>
</dbReference>
<dbReference type="AlphaFoldDB" id="A0A8D6PZF8"/>
<dbReference type="InterPro" id="IPR051690">
    <property type="entry name" value="PseI-like"/>
</dbReference>
<dbReference type="Pfam" id="PF08666">
    <property type="entry name" value="SAF"/>
    <property type="match status" value="1"/>
</dbReference>
<dbReference type="SUPFAM" id="SSF51269">
    <property type="entry name" value="AFP III-like domain"/>
    <property type="match status" value="1"/>
</dbReference>
<dbReference type="InterPro" id="IPR013974">
    <property type="entry name" value="SAF"/>
</dbReference>
<dbReference type="GO" id="GO:0047444">
    <property type="term" value="F:N-acylneuraminate-9-phosphate synthase activity"/>
    <property type="evidence" value="ECO:0007669"/>
    <property type="project" value="TreeGrafter"/>
</dbReference>
<dbReference type="PANTHER" id="PTHR42966:SF1">
    <property type="entry name" value="SIALIC ACID SYNTHASE"/>
    <property type="match status" value="1"/>
</dbReference>
<organism evidence="2 3">
    <name type="scientific">Methanocaldococcus lauensis</name>
    <dbReference type="NCBI Taxonomy" id="2546128"/>
    <lineage>
        <taxon>Archaea</taxon>
        <taxon>Methanobacteriati</taxon>
        <taxon>Methanobacteriota</taxon>
        <taxon>Methanomada group</taxon>
        <taxon>Methanococci</taxon>
        <taxon>Methanococcales</taxon>
        <taxon>Methanocaldococcaceae</taxon>
        <taxon>Methanocaldococcus</taxon>
    </lineage>
</organism>
<dbReference type="Pfam" id="PF03102">
    <property type="entry name" value="NeuB"/>
    <property type="match status" value="1"/>
</dbReference>
<keyword evidence="3" id="KW-1185">Reference proteome</keyword>
<sequence>MIKVKIGNMYVGDGEPTFIIAEGGLNHNGDIDIAKELIKEAKKCGADAIKFQSYHTEDFISKKSEYYKLFKDLELSEEEFYELKKYAEKIGIMFISTPLDLKYVDILNNMNVPAFKIASGDLTFHPLLEKVAKTGKPVILSTGMANIGEIWEAVDVLKNNGCKEIILLHCISSYPTPYEEVNLHAIKTLKKIFNIPVGYSDHTLGILTPIVSVALGAGVVEKHFTLDKSMEGPDHALSADPEEFKEMVEKIRLIEKMLGTGDKIPMPSEKEVIVEARRSIVAKRDIKKGCTLTIDNISFKRPARGIETKYWKLILNRKIKNDKREDEIIYWDDLLGD</sequence>
<dbReference type="InterPro" id="IPR036732">
    <property type="entry name" value="AFP_Neu5c_C_sf"/>
</dbReference>
<dbReference type="EMBL" id="LR792632">
    <property type="protein sequence ID" value="CAB3290126.1"/>
    <property type="molecule type" value="Genomic_DNA"/>
</dbReference>
<proteinExistence type="predicted"/>
<dbReference type="Proteomes" id="UP000679213">
    <property type="component" value="Chromosome I"/>
</dbReference>
<dbReference type="PROSITE" id="PS50844">
    <property type="entry name" value="AFP_LIKE"/>
    <property type="match status" value="1"/>
</dbReference>
<gene>
    <name evidence="2" type="ORF">MLAUSG7_1591</name>
</gene>
<dbReference type="SUPFAM" id="SSF51569">
    <property type="entry name" value="Aldolase"/>
    <property type="match status" value="1"/>
</dbReference>
<dbReference type="RefSeq" id="WP_214399905.1">
    <property type="nucleotide sequence ID" value="NZ_LR792632.1"/>
</dbReference>
<dbReference type="InterPro" id="IPR006190">
    <property type="entry name" value="SAF_AFP_Neu5Ac"/>
</dbReference>
<dbReference type="InterPro" id="IPR057736">
    <property type="entry name" value="SAF_PseI/NeuA/NeuB"/>
</dbReference>
<dbReference type="Gene3D" id="3.90.1210.10">
    <property type="entry name" value="Antifreeze-like/N-acetylneuraminic acid synthase C-terminal domain"/>
    <property type="match status" value="1"/>
</dbReference>
<dbReference type="InterPro" id="IPR013132">
    <property type="entry name" value="PseI/NeuA/B-like_N"/>
</dbReference>
<evidence type="ECO:0000313" key="2">
    <source>
        <dbReference type="EMBL" id="CAB3290126.1"/>
    </source>
</evidence>
<dbReference type="SMART" id="SM00858">
    <property type="entry name" value="SAF"/>
    <property type="match status" value="1"/>
</dbReference>
<dbReference type="KEGG" id="mesg:MLAUSG7_1591"/>
<evidence type="ECO:0000313" key="3">
    <source>
        <dbReference type="Proteomes" id="UP000679213"/>
    </source>
</evidence>
<dbReference type="CDD" id="cd11615">
    <property type="entry name" value="SAF_NeuB_like"/>
    <property type="match status" value="1"/>
</dbReference>
<dbReference type="GO" id="GO:0016051">
    <property type="term" value="P:carbohydrate biosynthetic process"/>
    <property type="evidence" value="ECO:0007669"/>
    <property type="project" value="InterPro"/>
</dbReference>
<name>A0A8D6PZF8_9EURY</name>
<reference evidence="2 3" key="1">
    <citation type="submission" date="2020-04" db="EMBL/GenBank/DDBJ databases">
        <authorList>
            <consortium name="Genoscope - CEA"/>
            <person name="William W."/>
        </authorList>
    </citation>
    <scope>NUCLEOTIDE SEQUENCE [LARGE SCALE GENOMIC DNA]</scope>
    <source>
        <strain evidence="2 3">SG7</strain>
    </source>
</reference>